<dbReference type="Pfam" id="PF05661">
    <property type="entry name" value="DUF808"/>
    <property type="match status" value="1"/>
</dbReference>
<evidence type="ECO:0000256" key="1">
    <source>
        <dbReference type="SAM" id="Phobius"/>
    </source>
</evidence>
<proteinExistence type="predicted"/>
<gene>
    <name evidence="2" type="ORF">GCM10011316_19760</name>
</gene>
<organism evidence="2 3">
    <name type="scientific">Roseibium aquae</name>
    <dbReference type="NCBI Taxonomy" id="1323746"/>
    <lineage>
        <taxon>Bacteria</taxon>
        <taxon>Pseudomonadati</taxon>
        <taxon>Pseudomonadota</taxon>
        <taxon>Alphaproteobacteria</taxon>
        <taxon>Hyphomicrobiales</taxon>
        <taxon>Stappiaceae</taxon>
        <taxon>Roseibium</taxon>
    </lineage>
</organism>
<dbReference type="PANTHER" id="PTHR30503:SF3">
    <property type="entry name" value="INNER MEMBRANE PROTEIN YEDI"/>
    <property type="match status" value="1"/>
</dbReference>
<evidence type="ECO:0000313" key="2">
    <source>
        <dbReference type="EMBL" id="GGB47655.1"/>
    </source>
</evidence>
<evidence type="ECO:0008006" key="4">
    <source>
        <dbReference type="Google" id="ProtNLM"/>
    </source>
</evidence>
<keyword evidence="1" id="KW-0812">Transmembrane</keyword>
<feature type="transmembrane region" description="Helical" evidence="1">
    <location>
        <begin position="255"/>
        <end position="276"/>
    </location>
</feature>
<name>A0A916TKE1_9HYPH</name>
<dbReference type="PANTHER" id="PTHR30503">
    <property type="entry name" value="INNER MEMBRANE PROTEIN YEDI"/>
    <property type="match status" value="1"/>
</dbReference>
<dbReference type="AlphaFoldDB" id="A0A916TKE1"/>
<reference evidence="2" key="1">
    <citation type="journal article" date="2014" name="Int. J. Syst. Evol. Microbiol.">
        <title>Complete genome sequence of Corynebacterium casei LMG S-19264T (=DSM 44701T), isolated from a smear-ripened cheese.</title>
        <authorList>
            <consortium name="US DOE Joint Genome Institute (JGI-PGF)"/>
            <person name="Walter F."/>
            <person name="Albersmeier A."/>
            <person name="Kalinowski J."/>
            <person name="Ruckert C."/>
        </authorList>
    </citation>
    <scope>NUCLEOTIDE SEQUENCE</scope>
    <source>
        <strain evidence="2">CGMCC 1.12426</strain>
    </source>
</reference>
<keyword evidence="1" id="KW-0472">Membrane</keyword>
<dbReference type="GO" id="GO:0005886">
    <property type="term" value="C:plasma membrane"/>
    <property type="evidence" value="ECO:0007669"/>
    <property type="project" value="TreeGrafter"/>
</dbReference>
<dbReference type="EMBL" id="BMFA01000005">
    <property type="protein sequence ID" value="GGB47655.1"/>
    <property type="molecule type" value="Genomic_DNA"/>
</dbReference>
<feature type="transmembrane region" description="Helical" evidence="1">
    <location>
        <begin position="305"/>
        <end position="327"/>
    </location>
</feature>
<sequence>MLPTFGLSQKAIIMAALRNQRCTGDTMSGLLALLDDVAGIAKVAAASVDDVIGQAAKAGTKAAGAVIDDTAVTPKYVAGFAPARELPIVWRIAKGSLKNKLVFLLPIGLLLNTFLPGIITPLLMLGGAYLCFEGAEKIYHLFAPAHHDADLPEDLVQDPTHLEEQKVSGAIKTDFILSAEIMTIALSEIPHGSLWMEASALAIVAVGITLMVYGSVALIVKADDFGLYLSAEGSLPVTRALGRGIVKAMPGIMKVLMTVGTAAMLWVGGSILIHGLSDLGMGGLYDTIHAIAHGLSHAIGLAEGFLIWLVKATLDGVFGLAFGLLLIPMVNKVLAPGWQAVRGTQAEANRH</sequence>
<feature type="transmembrane region" description="Helical" evidence="1">
    <location>
        <begin position="101"/>
        <end position="124"/>
    </location>
</feature>
<keyword evidence="3" id="KW-1185">Reference proteome</keyword>
<dbReference type="Proteomes" id="UP000605148">
    <property type="component" value="Unassembled WGS sequence"/>
</dbReference>
<dbReference type="InterPro" id="IPR008526">
    <property type="entry name" value="YedI"/>
</dbReference>
<feature type="transmembrane region" description="Helical" evidence="1">
    <location>
        <begin position="200"/>
        <end position="220"/>
    </location>
</feature>
<evidence type="ECO:0000313" key="3">
    <source>
        <dbReference type="Proteomes" id="UP000605148"/>
    </source>
</evidence>
<protein>
    <recommendedName>
        <fullName evidence="4">Inner membrane protein YedI</fullName>
    </recommendedName>
</protein>
<accession>A0A916TKE1</accession>
<dbReference type="PIRSF" id="PIRSF016660">
    <property type="entry name" value="YedI"/>
    <property type="match status" value="1"/>
</dbReference>
<comment type="caution">
    <text evidence="2">The sequence shown here is derived from an EMBL/GenBank/DDBJ whole genome shotgun (WGS) entry which is preliminary data.</text>
</comment>
<reference evidence="2" key="2">
    <citation type="submission" date="2020-09" db="EMBL/GenBank/DDBJ databases">
        <authorList>
            <person name="Sun Q."/>
            <person name="Zhou Y."/>
        </authorList>
    </citation>
    <scope>NUCLEOTIDE SEQUENCE</scope>
    <source>
        <strain evidence="2">CGMCC 1.12426</strain>
    </source>
</reference>
<keyword evidence="1" id="KW-1133">Transmembrane helix</keyword>